<proteinExistence type="predicted"/>
<dbReference type="InterPro" id="IPR043129">
    <property type="entry name" value="ATPase_NBD"/>
</dbReference>
<evidence type="ECO:0000313" key="1">
    <source>
        <dbReference type="EMBL" id="GFP28742.1"/>
    </source>
</evidence>
<dbReference type="InterPro" id="IPR051805">
    <property type="entry name" value="Dehydratase_Activator_Redct"/>
</dbReference>
<organism evidence="1 2">
    <name type="scientific">Candidatus Hakubella thermalkaliphila</name>
    <dbReference type="NCBI Taxonomy" id="2754717"/>
    <lineage>
        <taxon>Bacteria</taxon>
        <taxon>Bacillati</taxon>
        <taxon>Actinomycetota</taxon>
        <taxon>Actinomycetota incertae sedis</taxon>
        <taxon>Candidatus Hakubellales</taxon>
        <taxon>Candidatus Hakubellaceae</taxon>
        <taxon>Candidatus Hakubella</taxon>
    </lineage>
</organism>
<comment type="caution">
    <text evidence="1">The sequence shown here is derived from an EMBL/GenBank/DDBJ whole genome shotgun (WGS) entry which is preliminary data.</text>
</comment>
<dbReference type="Gene3D" id="3.30.420.40">
    <property type="match status" value="2"/>
</dbReference>
<evidence type="ECO:0008006" key="3">
    <source>
        <dbReference type="Google" id="ProtNLM"/>
    </source>
</evidence>
<accession>A0A6V8P7X6</accession>
<sequence length="110" mass="11934">FAESALLHFQQNNVNINDFCAGACLASAKNYLVKVVRNRPLGEKVAFQGAVAFNRGMVGAFETLLDRLIIVPPYPHLTGAIGAAQVWGQVLHYHFSCFSSTLLTALLTVV</sequence>
<dbReference type="SUPFAM" id="SSF53067">
    <property type="entry name" value="Actin-like ATPase domain"/>
    <property type="match status" value="1"/>
</dbReference>
<dbReference type="Proteomes" id="UP000591948">
    <property type="component" value="Unassembled WGS sequence"/>
</dbReference>
<reference evidence="1 2" key="1">
    <citation type="journal article" date="2020" name="Front. Microbiol.">
        <title>Single-cell genomics of novel Actinobacteria with the Wood-Ljungdahl pathway discovered in a serpentinizing system.</title>
        <authorList>
            <person name="Merino N."/>
            <person name="Kawai M."/>
            <person name="Boyd E.S."/>
            <person name="Colman D.R."/>
            <person name="McGlynn S.E."/>
            <person name="Nealson K.H."/>
            <person name="Kurokawa K."/>
            <person name="Hongoh Y."/>
        </authorList>
    </citation>
    <scope>NUCLEOTIDE SEQUENCE [LARGE SCALE GENOMIC DNA]</scope>
    <source>
        <strain evidence="1 2">S33</strain>
    </source>
</reference>
<dbReference type="PANTHER" id="PTHR32329">
    <property type="entry name" value="BIFUNCTIONAL PROTEIN [INCLUDES 2-HYDROXYACYL-COA DEHYDRATASE (N-TER) AND ITS ACTIVATOR DOMAIN (C_TERM)-RELATED"/>
    <property type="match status" value="1"/>
</dbReference>
<gene>
    <name evidence="1" type="ORF">HKBW3S33_02158</name>
</gene>
<dbReference type="PANTHER" id="PTHR32329:SF7">
    <property type="entry name" value="ACTIVATOR OF 2-HYDROXYACYL-COA-HYDRATASE"/>
    <property type="match status" value="1"/>
</dbReference>
<protein>
    <recommendedName>
        <fullName evidence="3">ATPase BadF/BadG/BcrA/BcrD type domain-containing protein</fullName>
    </recommendedName>
</protein>
<name>A0A6V8P7X6_9ACTN</name>
<keyword evidence="2" id="KW-1185">Reference proteome</keyword>
<evidence type="ECO:0000313" key="2">
    <source>
        <dbReference type="Proteomes" id="UP000591948"/>
    </source>
</evidence>
<dbReference type="AlphaFoldDB" id="A0A6V8P7X6"/>
<dbReference type="EMBL" id="BLRY01000383">
    <property type="protein sequence ID" value="GFP28742.1"/>
    <property type="molecule type" value="Genomic_DNA"/>
</dbReference>
<feature type="non-terminal residue" evidence="1">
    <location>
        <position position="1"/>
    </location>
</feature>